<keyword evidence="1" id="KW-0732">Signal</keyword>
<dbReference type="AlphaFoldDB" id="A0A1G6E1U6"/>
<reference evidence="2 3" key="1">
    <citation type="submission" date="2016-10" db="EMBL/GenBank/DDBJ databases">
        <authorList>
            <person name="de Groot N.N."/>
        </authorList>
    </citation>
    <scope>NUCLEOTIDE SEQUENCE [LARGE SCALE GENOMIC DNA]</scope>
    <source>
        <strain evidence="2 3">ASO4-2</strain>
    </source>
</reference>
<protein>
    <submittedName>
        <fullName evidence="2">Uncharacterized protein</fullName>
    </submittedName>
</protein>
<evidence type="ECO:0000313" key="3">
    <source>
        <dbReference type="Proteomes" id="UP000198771"/>
    </source>
</evidence>
<name>A0A1G6E1U6_9BACT</name>
<organism evidence="2 3">
    <name type="scientific">Desulfonatronum thiosulfatophilum</name>
    <dbReference type="NCBI Taxonomy" id="617002"/>
    <lineage>
        <taxon>Bacteria</taxon>
        <taxon>Pseudomonadati</taxon>
        <taxon>Thermodesulfobacteriota</taxon>
        <taxon>Desulfovibrionia</taxon>
        <taxon>Desulfovibrionales</taxon>
        <taxon>Desulfonatronaceae</taxon>
        <taxon>Desulfonatronum</taxon>
    </lineage>
</organism>
<proteinExistence type="predicted"/>
<keyword evidence="3" id="KW-1185">Reference proteome</keyword>
<evidence type="ECO:0000256" key="1">
    <source>
        <dbReference type="SAM" id="SignalP"/>
    </source>
</evidence>
<sequence length="137" mass="15469">MSKLMLKLLACFIFTVPMIFIAVSADKAMAFCIYNNNVHSTSGYGDIEVIQTSGHKFGRGYHAKIKKGDRGCVNWSDSSVNTSGKKDSTLRFDVYYLFPNSKVMLCNNFPIKAGGWMTVKHEAGWQWNDSRICKAFY</sequence>
<dbReference type="Proteomes" id="UP000198771">
    <property type="component" value="Unassembled WGS sequence"/>
</dbReference>
<accession>A0A1G6E1U6</accession>
<dbReference type="EMBL" id="FMXO01000015">
    <property type="protein sequence ID" value="SDB51342.1"/>
    <property type="molecule type" value="Genomic_DNA"/>
</dbReference>
<feature type="signal peptide" evidence="1">
    <location>
        <begin position="1"/>
        <end position="21"/>
    </location>
</feature>
<gene>
    <name evidence="2" type="ORF">SAMN05660653_02532</name>
</gene>
<evidence type="ECO:0000313" key="2">
    <source>
        <dbReference type="EMBL" id="SDB51342.1"/>
    </source>
</evidence>
<dbReference type="RefSeq" id="WP_092122356.1">
    <property type="nucleotide sequence ID" value="NZ_FMXO01000015.1"/>
</dbReference>
<feature type="chain" id="PRO_5011488980" evidence="1">
    <location>
        <begin position="22"/>
        <end position="137"/>
    </location>
</feature>